<dbReference type="GO" id="GO:0030686">
    <property type="term" value="C:90S preribosome"/>
    <property type="evidence" value="ECO:0007669"/>
    <property type="project" value="TreeGrafter"/>
</dbReference>
<dbReference type="SMART" id="SM00320">
    <property type="entry name" value="WD40"/>
    <property type="match status" value="11"/>
</dbReference>
<dbReference type="EMBL" id="JABXXO010000001">
    <property type="protein sequence ID" value="KAF7784126.1"/>
    <property type="molecule type" value="Genomic_DNA"/>
</dbReference>
<dbReference type="Pfam" id="PF00400">
    <property type="entry name" value="WD40"/>
    <property type="match status" value="9"/>
</dbReference>
<dbReference type="GO" id="GO:0034511">
    <property type="term" value="F:U3 snoRNA binding"/>
    <property type="evidence" value="ECO:0007669"/>
    <property type="project" value="TreeGrafter"/>
</dbReference>
<evidence type="ECO:0000313" key="8">
    <source>
        <dbReference type="Proteomes" id="UP000629468"/>
    </source>
</evidence>
<feature type="repeat" description="WD" evidence="5">
    <location>
        <begin position="425"/>
        <end position="456"/>
    </location>
</feature>
<keyword evidence="2 5" id="KW-0853">WD repeat</keyword>
<comment type="subcellular location">
    <subcellularLocation>
        <location evidence="1">Nucleus</location>
        <location evidence="1">Nucleolus</location>
    </subcellularLocation>
</comment>
<evidence type="ECO:0000313" key="7">
    <source>
        <dbReference type="EMBL" id="KAF7784126.1"/>
    </source>
</evidence>
<dbReference type="InterPro" id="IPR019775">
    <property type="entry name" value="WD40_repeat_CS"/>
</dbReference>
<accession>A0A8H7FAJ3</accession>
<dbReference type="InterPro" id="IPR020472">
    <property type="entry name" value="WD40_PAC1"/>
</dbReference>
<dbReference type="InterPro" id="IPR036322">
    <property type="entry name" value="WD40_repeat_dom_sf"/>
</dbReference>
<feature type="repeat" description="WD" evidence="5">
    <location>
        <begin position="540"/>
        <end position="573"/>
    </location>
</feature>
<dbReference type="PRINTS" id="PR00320">
    <property type="entry name" value="GPROTEINBRPT"/>
</dbReference>
<dbReference type="GO" id="GO:0000472">
    <property type="term" value="P:endonucleolytic cleavage to generate mature 5'-end of SSU-rRNA from (SSU-rRNA, 5.8S rRNA, LSU-rRNA)"/>
    <property type="evidence" value="ECO:0007669"/>
    <property type="project" value="TreeGrafter"/>
</dbReference>
<evidence type="ECO:0000256" key="5">
    <source>
        <dbReference type="PROSITE-ProRule" id="PRU00221"/>
    </source>
</evidence>
<organism evidence="7 8">
    <name type="scientific">Agaricus bisporus var. burnettii</name>
    <dbReference type="NCBI Taxonomy" id="192524"/>
    <lineage>
        <taxon>Eukaryota</taxon>
        <taxon>Fungi</taxon>
        <taxon>Dikarya</taxon>
        <taxon>Basidiomycota</taxon>
        <taxon>Agaricomycotina</taxon>
        <taxon>Agaricomycetes</taxon>
        <taxon>Agaricomycetidae</taxon>
        <taxon>Agaricales</taxon>
        <taxon>Agaricineae</taxon>
        <taxon>Agaricaceae</taxon>
        <taxon>Agaricus</taxon>
    </lineage>
</organism>
<feature type="repeat" description="WD" evidence="5">
    <location>
        <begin position="500"/>
        <end position="518"/>
    </location>
</feature>
<evidence type="ECO:0000256" key="3">
    <source>
        <dbReference type="ARBA" id="ARBA00022737"/>
    </source>
</evidence>
<evidence type="ECO:0000256" key="1">
    <source>
        <dbReference type="ARBA" id="ARBA00004604"/>
    </source>
</evidence>
<feature type="repeat" description="WD" evidence="5">
    <location>
        <begin position="636"/>
        <end position="677"/>
    </location>
</feature>
<feature type="repeat" description="WD" evidence="5">
    <location>
        <begin position="212"/>
        <end position="246"/>
    </location>
</feature>
<protein>
    <recommendedName>
        <fullName evidence="6">U3 small nucleolar RNA-associated protein 13 C-terminal domain-containing protein</fullName>
    </recommendedName>
</protein>
<dbReference type="PROSITE" id="PS50294">
    <property type="entry name" value="WD_REPEATS_REGION"/>
    <property type="match status" value="7"/>
</dbReference>
<dbReference type="Gene3D" id="2.130.10.10">
    <property type="entry name" value="YVTN repeat-like/Quinoprotein amine dehydrogenase"/>
    <property type="match status" value="5"/>
</dbReference>
<dbReference type="CDD" id="cd00200">
    <property type="entry name" value="WD40"/>
    <property type="match status" value="1"/>
</dbReference>
<dbReference type="SUPFAM" id="SSF50978">
    <property type="entry name" value="WD40 repeat-like"/>
    <property type="match status" value="2"/>
</dbReference>
<proteinExistence type="predicted"/>
<evidence type="ECO:0000259" key="6">
    <source>
        <dbReference type="Pfam" id="PF08625"/>
    </source>
</evidence>
<evidence type="ECO:0000256" key="4">
    <source>
        <dbReference type="ARBA" id="ARBA00023242"/>
    </source>
</evidence>
<gene>
    <name evidence="7" type="ORF">Agabi119p4_291</name>
</gene>
<dbReference type="PANTHER" id="PTHR19854:SF15">
    <property type="entry name" value="TRANSDUCIN BETA-LIKE PROTEIN 3"/>
    <property type="match status" value="1"/>
</dbReference>
<dbReference type="InterPro" id="IPR001680">
    <property type="entry name" value="WD40_rpt"/>
</dbReference>
<comment type="caution">
    <text evidence="7">The sequence shown here is derived from an EMBL/GenBank/DDBJ whole genome shotgun (WGS) entry which is preliminary data.</text>
</comment>
<dbReference type="InterPro" id="IPR013934">
    <property type="entry name" value="Utp13_C"/>
</dbReference>
<reference evidence="7 8" key="1">
    <citation type="journal article" name="Sci. Rep.">
        <title>Telomere-to-telomere assembled and centromere annotated genomes of the two main subspecies of the button mushroom Agaricus bisporus reveal especially polymorphic chromosome ends.</title>
        <authorList>
            <person name="Sonnenberg A.S.M."/>
            <person name="Sedaghat-Telgerd N."/>
            <person name="Lavrijssen B."/>
            <person name="Ohm R.A."/>
            <person name="Hendrickx P.M."/>
            <person name="Scholtmeijer K."/>
            <person name="Baars J.J.P."/>
            <person name="van Peer A."/>
        </authorList>
    </citation>
    <scope>NUCLEOTIDE SEQUENCE [LARGE SCALE GENOMIC DNA]</scope>
    <source>
        <strain evidence="7 8">H119_p4</strain>
    </source>
</reference>
<feature type="domain" description="U3 small nucleolar RNA-associated protein 13 C-terminal" evidence="6">
    <location>
        <begin position="731"/>
        <end position="899"/>
    </location>
</feature>
<keyword evidence="3" id="KW-0677">Repeat</keyword>
<dbReference type="GO" id="GO:0000480">
    <property type="term" value="P:endonucleolytic cleavage in 5'-ETS of tricistronic rRNA transcript (SSU-rRNA, 5.8S rRNA, LSU-rRNA)"/>
    <property type="evidence" value="ECO:0007669"/>
    <property type="project" value="TreeGrafter"/>
</dbReference>
<dbReference type="Pfam" id="PF08625">
    <property type="entry name" value="Utp13"/>
    <property type="match status" value="1"/>
</dbReference>
<name>A0A8H7FAJ3_AGABI</name>
<dbReference type="GO" id="GO:0032040">
    <property type="term" value="C:small-subunit processome"/>
    <property type="evidence" value="ECO:0007669"/>
    <property type="project" value="InterPro"/>
</dbReference>
<feature type="repeat" description="WD" evidence="5">
    <location>
        <begin position="594"/>
        <end position="635"/>
    </location>
</feature>
<feature type="repeat" description="WD" evidence="5">
    <location>
        <begin position="111"/>
        <end position="152"/>
    </location>
</feature>
<dbReference type="PANTHER" id="PTHR19854">
    <property type="entry name" value="TRANSDUCIN BETA-LIKE 3"/>
    <property type="match status" value="1"/>
</dbReference>
<dbReference type="PROSITE" id="PS00678">
    <property type="entry name" value="WD_REPEATS_1"/>
    <property type="match status" value="5"/>
</dbReference>
<dbReference type="InterPro" id="IPR015943">
    <property type="entry name" value="WD40/YVTN_repeat-like_dom_sf"/>
</dbReference>
<dbReference type="AlphaFoldDB" id="A0A8H7FAJ3"/>
<feature type="repeat" description="WD" evidence="5">
    <location>
        <begin position="678"/>
        <end position="719"/>
    </location>
</feature>
<keyword evidence="4" id="KW-0539">Nucleus</keyword>
<dbReference type="PROSITE" id="PS50082">
    <property type="entry name" value="WD_REPEATS_2"/>
    <property type="match status" value="8"/>
</dbReference>
<dbReference type="Proteomes" id="UP000629468">
    <property type="component" value="Unassembled WGS sequence"/>
</dbReference>
<sequence length="918" mass="100283">MNRGLKESSLKTAFRNERSLGPLYTSGPLTFTPDGSRIITCVGEDVLLTDVHSGNEVCRFLGDSQTTHSLCVTPSGTHLIVFSASLSFRLYELPSTSTEIKKPIPPIRTVARAHDSPIHVCQVDPSSTYLASGSADGVVKVWDIHRGFVTHVFKGHGGVVSALAFHFPNNSSTLASPTMRLITASVDTRIRIFNLTSGASTSSAGGKPEAVIEGHVSVPRGLDVSQDGRWLISAGRDSVALLWDLSAIDSTGQSSRKKSGTPVMRPILAKTISTLERVEAVGFLSPEEKLPASSGKEGLCFYTGGSKGIIRLWDAKSGEVIWKSGEGHEVVDDQDESRQIINILHVPSVSTLASVHADQNILCYSLLTGETTRYLIGYNDEIIDATFLTSPFSSPKQSQDNFLALATNSPLIRVYATDTFDARLLEGHLDIVLALTSSTGGKLLGSSSKDKTARIWAPLESDRSTSWGYRCIGICEGHAESIGAIVMPHHHQQENLNTLNFMFTGSQDRTIKMWDLTSLGNWSEVTSTESVARCRSLTTLKAHDKDINSLDIAPNNRLLVSGSQDRTAKIYEIMYKEGSKHSATRGELKCIGICKGHKRGVWTVKFSPTDRLVATGSGDKTIKLWNLDDFSCIKTFEGHTNSVLRVDFLPTGSQLATSASDGLVKIWNIQDEQCVTTLDNHEDKIWALTIDADGRTIVSGGADSKITFWRDSTEAEAAKKESQRAEMVIKDQDFLNYIELKDYRKALELALATNQPGRLYSIFRNISSSAGGSLPKGLTGDTLVDEVIRTLAIPDLARLLSFVRSWNSNAKTSGVAQRTLFAIVKLRSADGLMRVFDDAITIKSFDIDNTDETSPTANAGMTGMKELIEAIIPYTERHLSKVDRFLQESYLVDYILGEMDDGMFDTDSTDHGVDVEAY</sequence>
<evidence type="ECO:0000256" key="2">
    <source>
        <dbReference type="ARBA" id="ARBA00022574"/>
    </source>
</evidence>